<dbReference type="WBParaSite" id="jg8772">
    <property type="protein sequence ID" value="jg8772"/>
    <property type="gene ID" value="jg8772"/>
</dbReference>
<feature type="region of interest" description="Disordered" evidence="1">
    <location>
        <begin position="1"/>
        <end position="149"/>
    </location>
</feature>
<organism evidence="2 3">
    <name type="scientific">Ditylenchus dipsaci</name>
    <dbReference type="NCBI Taxonomy" id="166011"/>
    <lineage>
        <taxon>Eukaryota</taxon>
        <taxon>Metazoa</taxon>
        <taxon>Ecdysozoa</taxon>
        <taxon>Nematoda</taxon>
        <taxon>Chromadorea</taxon>
        <taxon>Rhabditida</taxon>
        <taxon>Tylenchina</taxon>
        <taxon>Tylenchomorpha</taxon>
        <taxon>Sphaerularioidea</taxon>
        <taxon>Anguinidae</taxon>
        <taxon>Anguininae</taxon>
        <taxon>Ditylenchus</taxon>
    </lineage>
</organism>
<evidence type="ECO:0000256" key="1">
    <source>
        <dbReference type="SAM" id="MobiDB-lite"/>
    </source>
</evidence>
<feature type="compositionally biased region" description="Polar residues" evidence="1">
    <location>
        <begin position="62"/>
        <end position="79"/>
    </location>
</feature>
<evidence type="ECO:0000313" key="3">
    <source>
        <dbReference type="WBParaSite" id="jg8772"/>
    </source>
</evidence>
<feature type="compositionally biased region" description="Polar residues" evidence="1">
    <location>
        <begin position="1"/>
        <end position="11"/>
    </location>
</feature>
<keyword evidence="2" id="KW-1185">Reference proteome</keyword>
<sequence length="149" mass="16275">MDLCSKSSCAVSSKEKTERSNAQNKGSNEKAFLQSEGAKNLNLNDLVASTPEGHSPVVVDTQMVTQSHTSNGMSTSTPPVETPNKKDNVEKITESSNKQRKVSDVNEKKTSDKVGKKKGSGEKVKKNKKSDKQEKKKILEKQAKLEKPS</sequence>
<evidence type="ECO:0000313" key="2">
    <source>
        <dbReference type="Proteomes" id="UP000887574"/>
    </source>
</evidence>
<feature type="compositionally biased region" description="Basic and acidic residues" evidence="1">
    <location>
        <begin position="101"/>
        <end position="149"/>
    </location>
</feature>
<proteinExistence type="predicted"/>
<accession>A0A915EQM9</accession>
<feature type="compositionally biased region" description="Basic and acidic residues" evidence="1">
    <location>
        <begin position="83"/>
        <end position="93"/>
    </location>
</feature>
<name>A0A915EQM9_9BILA</name>
<dbReference type="Proteomes" id="UP000887574">
    <property type="component" value="Unplaced"/>
</dbReference>
<dbReference type="AlphaFoldDB" id="A0A915EQM9"/>
<protein>
    <submittedName>
        <fullName evidence="3">Uncharacterized protein</fullName>
    </submittedName>
</protein>
<reference evidence="3" key="1">
    <citation type="submission" date="2022-11" db="UniProtKB">
        <authorList>
            <consortium name="WormBaseParasite"/>
        </authorList>
    </citation>
    <scope>IDENTIFICATION</scope>
</reference>